<dbReference type="Proteomes" id="UP000316080">
    <property type="component" value="Unassembled WGS sequence"/>
</dbReference>
<reference evidence="3 5" key="2">
    <citation type="journal article" date="2019" name="Nat. Microbiol.">
        <title>Wide diversity of methane and short-chain alkane metabolisms in uncultured archaea.</title>
        <authorList>
            <person name="Borrel G."/>
            <person name="Adam P.S."/>
            <person name="McKay L.J."/>
            <person name="Chen L.X."/>
            <person name="Sierra-Garcia I.N."/>
            <person name="Sieber C.M."/>
            <person name="Letourneur Q."/>
            <person name="Ghozlane A."/>
            <person name="Andersen G.L."/>
            <person name="Li W.J."/>
            <person name="Hallam S.J."/>
            <person name="Muyzer G."/>
            <person name="de Oliveira V.M."/>
            <person name="Inskeep W.P."/>
            <person name="Banfield J.F."/>
            <person name="Gribaldo S."/>
        </authorList>
    </citation>
    <scope>NUCLEOTIDE SEQUENCE [LARGE SCALE GENOMIC DNA]</scope>
    <source>
        <strain evidence="3">Verst-YHS</strain>
    </source>
</reference>
<dbReference type="InterPro" id="IPR012340">
    <property type="entry name" value="NA-bd_OB-fold"/>
</dbReference>
<evidence type="ECO:0000313" key="3">
    <source>
        <dbReference type="EMBL" id="RZN56739.1"/>
    </source>
</evidence>
<dbReference type="SUPFAM" id="SSF50249">
    <property type="entry name" value="Nucleic acid-binding proteins"/>
    <property type="match status" value="1"/>
</dbReference>
<accession>A0A520KG35</accession>
<reference evidence="4 6" key="1">
    <citation type="journal article" date="2019" name="Nat. Microbiol.">
        <title>Expanding anaerobic alkane metabolism in the domain of Archaea.</title>
        <authorList>
            <person name="Wang Y."/>
            <person name="Wegener G."/>
            <person name="Hou J."/>
            <person name="Wang F."/>
            <person name="Xiao X."/>
        </authorList>
    </citation>
    <scope>NUCLEOTIDE SEQUENCE [LARGE SCALE GENOMIC DNA]</scope>
    <source>
        <strain evidence="4">WYZ-LMO11</strain>
    </source>
</reference>
<feature type="domain" description="ChsH2 C-terminal OB-fold" evidence="1">
    <location>
        <begin position="48"/>
        <end position="109"/>
    </location>
</feature>
<feature type="domain" description="ChsH2 rubredoxin-like zinc ribbon" evidence="2">
    <location>
        <begin position="20"/>
        <end position="43"/>
    </location>
</feature>
<dbReference type="EMBL" id="RXIH01000018">
    <property type="protein sequence ID" value="RZN56739.1"/>
    <property type="molecule type" value="Genomic_DNA"/>
</dbReference>
<evidence type="ECO:0000313" key="6">
    <source>
        <dbReference type="Proteomes" id="UP000317265"/>
    </source>
</evidence>
<dbReference type="Pfam" id="PF12172">
    <property type="entry name" value="zf-ChsH2"/>
    <property type="match status" value="1"/>
</dbReference>
<dbReference type="Pfam" id="PF01796">
    <property type="entry name" value="OB_ChsH2_C"/>
    <property type="match status" value="1"/>
</dbReference>
<dbReference type="InterPro" id="IPR022002">
    <property type="entry name" value="ChsH2_Znr"/>
</dbReference>
<organism evidence="3 5">
    <name type="scientific">Thermoproteota archaeon</name>
    <dbReference type="NCBI Taxonomy" id="2056631"/>
    <lineage>
        <taxon>Archaea</taxon>
        <taxon>Thermoproteota</taxon>
    </lineage>
</organism>
<name>A0A520KG35_9CREN</name>
<evidence type="ECO:0000313" key="4">
    <source>
        <dbReference type="EMBL" id="TDA37672.1"/>
    </source>
</evidence>
<evidence type="ECO:0000313" key="5">
    <source>
        <dbReference type="Proteomes" id="UP000316080"/>
    </source>
</evidence>
<dbReference type="PANTHER" id="PTHR34075:SF5">
    <property type="entry name" value="BLR3430 PROTEIN"/>
    <property type="match status" value="1"/>
</dbReference>
<dbReference type="InterPro" id="IPR002878">
    <property type="entry name" value="ChsH2_C"/>
</dbReference>
<proteinExistence type="predicted"/>
<sequence>MSVPRYWRNIPQRVRMEALKCKSCGKIIYPPRAKCIYCGKNDFECYTIPEKGRLISFSIIRHPPIGFEHTTPYVVGIIEFENGLRISSQITDVDINELKIGMEVEQVFRKVSEDGKSGIIQYAIKFRPIFQNI</sequence>
<dbReference type="Gene3D" id="6.10.30.10">
    <property type="match status" value="1"/>
</dbReference>
<dbReference type="EMBL" id="QNVI01000066">
    <property type="protein sequence ID" value="TDA37672.1"/>
    <property type="molecule type" value="Genomic_DNA"/>
</dbReference>
<dbReference type="PANTHER" id="PTHR34075">
    <property type="entry name" value="BLR3430 PROTEIN"/>
    <property type="match status" value="1"/>
</dbReference>
<evidence type="ECO:0000259" key="2">
    <source>
        <dbReference type="Pfam" id="PF12172"/>
    </source>
</evidence>
<dbReference type="AlphaFoldDB" id="A0A520KG35"/>
<protein>
    <submittedName>
        <fullName evidence="3">Zn-ribbon domain-containing OB-fold protein</fullName>
    </submittedName>
</protein>
<gene>
    <name evidence="4" type="ORF">DSO09_06595</name>
    <name evidence="3" type="ORF">EF809_02285</name>
</gene>
<comment type="caution">
    <text evidence="3">The sequence shown here is derived from an EMBL/GenBank/DDBJ whole genome shotgun (WGS) entry which is preliminary data.</text>
</comment>
<evidence type="ECO:0000259" key="1">
    <source>
        <dbReference type="Pfam" id="PF01796"/>
    </source>
</evidence>
<dbReference type="Proteomes" id="UP000317265">
    <property type="component" value="Unassembled WGS sequence"/>
</dbReference>
<dbReference type="InterPro" id="IPR052513">
    <property type="entry name" value="Thioester_dehydratase-like"/>
</dbReference>